<dbReference type="SMART" id="SM00878">
    <property type="entry name" value="Biotin_carb_C"/>
    <property type="match status" value="1"/>
</dbReference>
<dbReference type="NCBIfam" id="NF006367">
    <property type="entry name" value="PRK08591.1"/>
    <property type="match status" value="1"/>
</dbReference>
<dbReference type="InterPro" id="IPR005482">
    <property type="entry name" value="Biotin_COase_C"/>
</dbReference>
<evidence type="ECO:0000313" key="12">
    <source>
        <dbReference type="EMBL" id="UTI64980.1"/>
    </source>
</evidence>
<organism evidence="12 13">
    <name type="scientific">Paraconexibacter antarcticus</name>
    <dbReference type="NCBI Taxonomy" id="2949664"/>
    <lineage>
        <taxon>Bacteria</taxon>
        <taxon>Bacillati</taxon>
        <taxon>Actinomycetota</taxon>
        <taxon>Thermoleophilia</taxon>
        <taxon>Solirubrobacterales</taxon>
        <taxon>Paraconexibacteraceae</taxon>
        <taxon>Paraconexibacter</taxon>
    </lineage>
</organism>
<dbReference type="SUPFAM" id="SSF51246">
    <property type="entry name" value="Rudiment single hybrid motif"/>
    <property type="match status" value="1"/>
</dbReference>
<dbReference type="PROSITE" id="PS00866">
    <property type="entry name" value="CPSASE_1"/>
    <property type="match status" value="1"/>
</dbReference>
<dbReference type="SUPFAM" id="SSF51230">
    <property type="entry name" value="Single hybrid motif"/>
    <property type="match status" value="1"/>
</dbReference>
<dbReference type="PROSITE" id="PS50979">
    <property type="entry name" value="BC"/>
    <property type="match status" value="1"/>
</dbReference>
<dbReference type="PROSITE" id="PS00867">
    <property type="entry name" value="CPSASE_2"/>
    <property type="match status" value="1"/>
</dbReference>
<comment type="cofactor">
    <cofactor evidence="1">
        <name>biotin</name>
        <dbReference type="ChEBI" id="CHEBI:57586"/>
    </cofactor>
</comment>
<dbReference type="InterPro" id="IPR011761">
    <property type="entry name" value="ATP-grasp"/>
</dbReference>
<evidence type="ECO:0000256" key="1">
    <source>
        <dbReference type="ARBA" id="ARBA00001953"/>
    </source>
</evidence>
<dbReference type="PROSITE" id="PS50975">
    <property type="entry name" value="ATP_GRASP"/>
    <property type="match status" value="1"/>
</dbReference>
<reference evidence="12 13" key="1">
    <citation type="submission" date="2022-06" db="EMBL/GenBank/DDBJ databases">
        <title>Paraconexibacter antarcticus.</title>
        <authorList>
            <person name="Kim C.S."/>
        </authorList>
    </citation>
    <scope>NUCLEOTIDE SEQUENCE [LARGE SCALE GENOMIC DNA]</scope>
    <source>
        <strain evidence="12 13">02-257</strain>
    </source>
</reference>
<dbReference type="InterPro" id="IPR050856">
    <property type="entry name" value="Biotin_carboxylase_complex"/>
</dbReference>
<evidence type="ECO:0000256" key="2">
    <source>
        <dbReference type="ARBA" id="ARBA00013263"/>
    </source>
</evidence>
<evidence type="ECO:0000256" key="4">
    <source>
        <dbReference type="ARBA" id="ARBA00022741"/>
    </source>
</evidence>
<dbReference type="EMBL" id="CP098502">
    <property type="protein sequence ID" value="UTI64980.1"/>
    <property type="molecule type" value="Genomic_DNA"/>
</dbReference>
<dbReference type="PANTHER" id="PTHR18866">
    <property type="entry name" value="CARBOXYLASE:PYRUVATE/ACETYL-COA/PROPIONYL-COA CARBOXYLASE"/>
    <property type="match status" value="1"/>
</dbReference>
<feature type="domain" description="Lipoyl-binding" evidence="9">
    <location>
        <begin position="514"/>
        <end position="589"/>
    </location>
</feature>
<dbReference type="InterPro" id="IPR000089">
    <property type="entry name" value="Biotin_lipoyl"/>
</dbReference>
<dbReference type="Gene3D" id="2.40.50.100">
    <property type="match status" value="1"/>
</dbReference>
<evidence type="ECO:0000259" key="11">
    <source>
        <dbReference type="PROSITE" id="PS50979"/>
    </source>
</evidence>
<evidence type="ECO:0000256" key="7">
    <source>
        <dbReference type="PROSITE-ProRule" id="PRU00409"/>
    </source>
</evidence>
<accession>A0ABY5DWG2</accession>
<keyword evidence="5 7" id="KW-0067">ATP-binding</keyword>
<dbReference type="PROSITE" id="PS00188">
    <property type="entry name" value="BIOTIN"/>
    <property type="match status" value="1"/>
</dbReference>
<dbReference type="Gene3D" id="3.30.470.20">
    <property type="entry name" value="ATP-grasp fold, B domain"/>
    <property type="match status" value="1"/>
</dbReference>
<evidence type="ECO:0000259" key="9">
    <source>
        <dbReference type="PROSITE" id="PS50968"/>
    </source>
</evidence>
<dbReference type="EC" id="6.3.4.14" evidence="2"/>
<gene>
    <name evidence="12" type="ORF">NBH00_01945</name>
</gene>
<evidence type="ECO:0000256" key="3">
    <source>
        <dbReference type="ARBA" id="ARBA00022598"/>
    </source>
</evidence>
<evidence type="ECO:0000259" key="10">
    <source>
        <dbReference type="PROSITE" id="PS50975"/>
    </source>
</evidence>
<sequence>MFSKILIANRGEIAIRVARACKEMGIPSVAVYSETDRNALHPTKTDEAFFIGEGPAADNYLNVEKIIAVAKECGADAIHPGYGFLAENAPFARACDEAGITFIGPPASAIDAMGSKTKARELMQAAGVPIVPGTTEAVDTYEDALRIANDEIGFPVAVKAASGGGGKGFRVALTEDKLKDAFEGASREGEKFFSDGTVYLERYLPEPRHVEIQILADKHGNCIHLGERDCSIQRRHQKLIEESPAPEWIVDEEMRQRIGKIGIDAAKAVDYVGAGTIEGMLQGDEYFFLEMNTRVQVEHCVTEMTTGIDIVKQGIKAAAGEPLDYKQEDIVLRGHAIECRINAESAARNFAPAPGPIGHYKEPSGPGVRVDSGVQAYGEVSPMYDPMVSKLIVWDADRASATQRMLRALDEYEIEGLETLIPFHKALLSTDDWAKGSICKDLVEDKEWLKSTAPEKVERFEKDDEDEKVTKDYFVEVNGKRFDVKVTGEAFSGAVAAGPAPKGGGTKKRGERKKAAGGGPDLLESPLQGNMWKVLAKQGDEVTEGQLICIIEAMKMENEITAHKAGTISELMIEEGAPINAGAPIAMITAAAAEAPAE</sequence>
<dbReference type="PROSITE" id="PS50968">
    <property type="entry name" value="BIOTINYL_LIPOYL"/>
    <property type="match status" value="1"/>
</dbReference>
<dbReference type="InterPro" id="IPR005479">
    <property type="entry name" value="CPAse_ATP-bd"/>
</dbReference>
<dbReference type="Pfam" id="PF02786">
    <property type="entry name" value="CPSase_L_D2"/>
    <property type="match status" value="1"/>
</dbReference>
<feature type="domain" description="Biotin carboxylation" evidence="11">
    <location>
        <begin position="1"/>
        <end position="448"/>
    </location>
</feature>
<feature type="domain" description="ATP-grasp" evidence="10">
    <location>
        <begin position="120"/>
        <end position="319"/>
    </location>
</feature>
<dbReference type="Pfam" id="PF00289">
    <property type="entry name" value="Biotin_carb_N"/>
    <property type="match status" value="1"/>
</dbReference>
<protein>
    <recommendedName>
        <fullName evidence="2">biotin carboxylase</fullName>
        <ecNumber evidence="2">6.3.4.14</ecNumber>
    </recommendedName>
</protein>
<proteinExistence type="predicted"/>
<dbReference type="Proteomes" id="UP001056035">
    <property type="component" value="Chromosome"/>
</dbReference>
<keyword evidence="4 7" id="KW-0547">Nucleotide-binding</keyword>
<dbReference type="SUPFAM" id="SSF56059">
    <property type="entry name" value="Glutathione synthetase ATP-binding domain-like"/>
    <property type="match status" value="1"/>
</dbReference>
<keyword evidence="13" id="KW-1185">Reference proteome</keyword>
<evidence type="ECO:0000313" key="13">
    <source>
        <dbReference type="Proteomes" id="UP001056035"/>
    </source>
</evidence>
<dbReference type="CDD" id="cd06850">
    <property type="entry name" value="biotinyl_domain"/>
    <property type="match status" value="1"/>
</dbReference>
<dbReference type="GO" id="GO:0003989">
    <property type="term" value="F:acetyl-CoA carboxylase activity"/>
    <property type="evidence" value="ECO:0007669"/>
    <property type="project" value="UniProtKB-EC"/>
</dbReference>
<dbReference type="InterPro" id="IPR001882">
    <property type="entry name" value="Biotin_BS"/>
</dbReference>
<keyword evidence="6" id="KW-0092">Biotin</keyword>
<dbReference type="InterPro" id="IPR005481">
    <property type="entry name" value="BC-like_N"/>
</dbReference>
<dbReference type="Pfam" id="PF00364">
    <property type="entry name" value="Biotin_lipoyl"/>
    <property type="match status" value="1"/>
</dbReference>
<evidence type="ECO:0000256" key="5">
    <source>
        <dbReference type="ARBA" id="ARBA00022840"/>
    </source>
</evidence>
<dbReference type="SUPFAM" id="SSF52440">
    <property type="entry name" value="PreATP-grasp domain"/>
    <property type="match status" value="1"/>
</dbReference>
<dbReference type="InterPro" id="IPR011764">
    <property type="entry name" value="Biotin_carboxylation_dom"/>
</dbReference>
<evidence type="ECO:0000256" key="8">
    <source>
        <dbReference type="SAM" id="MobiDB-lite"/>
    </source>
</evidence>
<dbReference type="PANTHER" id="PTHR18866:SF33">
    <property type="entry name" value="METHYLCROTONOYL-COA CARBOXYLASE SUBUNIT ALPHA, MITOCHONDRIAL-RELATED"/>
    <property type="match status" value="1"/>
</dbReference>
<dbReference type="InterPro" id="IPR011053">
    <property type="entry name" value="Single_hybrid_motif"/>
</dbReference>
<keyword evidence="3 12" id="KW-0436">Ligase</keyword>
<dbReference type="Pfam" id="PF02785">
    <property type="entry name" value="Biotin_carb_C"/>
    <property type="match status" value="1"/>
</dbReference>
<dbReference type="RefSeq" id="WP_254571672.1">
    <property type="nucleotide sequence ID" value="NZ_CP098502.1"/>
</dbReference>
<dbReference type="InterPro" id="IPR016185">
    <property type="entry name" value="PreATP-grasp_dom_sf"/>
</dbReference>
<evidence type="ECO:0000256" key="6">
    <source>
        <dbReference type="ARBA" id="ARBA00023267"/>
    </source>
</evidence>
<dbReference type="InterPro" id="IPR011054">
    <property type="entry name" value="Rudment_hybrid_motif"/>
</dbReference>
<name>A0ABY5DWG2_9ACTN</name>
<feature type="region of interest" description="Disordered" evidence="8">
    <location>
        <begin position="495"/>
        <end position="524"/>
    </location>
</feature>